<keyword evidence="3" id="KW-0813">Transport</keyword>
<dbReference type="SUPFAM" id="SSF81345">
    <property type="entry name" value="ABC transporter involved in vitamin B12 uptake, BtuC"/>
    <property type="match status" value="1"/>
</dbReference>
<keyword evidence="7 8" id="KW-0472">Membrane</keyword>
<keyword evidence="4" id="KW-1003">Cell membrane</keyword>
<dbReference type="InterPro" id="IPR037294">
    <property type="entry name" value="ABC_BtuC-like"/>
</dbReference>
<keyword evidence="6 8" id="KW-1133">Transmembrane helix</keyword>
<comment type="similarity">
    <text evidence="2">Belongs to the binding-protein-dependent transport system permease family. FecCD subfamily.</text>
</comment>
<dbReference type="Proteomes" id="UP000251577">
    <property type="component" value="Unassembled WGS sequence"/>
</dbReference>
<keyword evidence="10" id="KW-1185">Reference proteome</keyword>
<dbReference type="EMBL" id="QHCV01000005">
    <property type="protein sequence ID" value="RAV32966.1"/>
    <property type="molecule type" value="Genomic_DNA"/>
</dbReference>
<accession>A0A364V8S0</accession>
<evidence type="ECO:0000313" key="10">
    <source>
        <dbReference type="Proteomes" id="UP000251577"/>
    </source>
</evidence>
<comment type="subcellular location">
    <subcellularLocation>
        <location evidence="1">Cell membrane</location>
        <topology evidence="1">Multi-pass membrane protein</topology>
    </subcellularLocation>
</comment>
<reference evidence="9 10" key="1">
    <citation type="journal article" date="2018" name="Syst. Appl. Microbiol.">
        <title>Corynebacterium heidelbergense sp. nov., isolated from the preen glands of Egyptian geese (Alopochen aegyptiacus).</title>
        <authorList>
            <person name="Braun M.S."/>
            <person name="Wang E."/>
            <person name="Zimmermann S."/>
            <person name="Wink M."/>
        </authorList>
    </citation>
    <scope>NUCLEOTIDE SEQUENCE [LARGE SCALE GENOMIC DNA]</scope>
    <source>
        <strain evidence="9 10">647</strain>
    </source>
</reference>
<keyword evidence="5 8" id="KW-0812">Transmembrane</keyword>
<feature type="transmembrane region" description="Helical" evidence="8">
    <location>
        <begin position="177"/>
        <end position="195"/>
    </location>
</feature>
<feature type="transmembrane region" description="Helical" evidence="8">
    <location>
        <begin position="337"/>
        <end position="355"/>
    </location>
</feature>
<dbReference type="Pfam" id="PF01032">
    <property type="entry name" value="FecCD"/>
    <property type="match status" value="1"/>
</dbReference>
<feature type="transmembrane region" description="Helical" evidence="8">
    <location>
        <begin position="308"/>
        <end position="331"/>
    </location>
</feature>
<feature type="transmembrane region" description="Helical" evidence="8">
    <location>
        <begin position="21"/>
        <end position="45"/>
    </location>
</feature>
<dbReference type="Gene3D" id="1.10.3470.10">
    <property type="entry name" value="ABC transporter involved in vitamin B12 uptake, BtuC"/>
    <property type="match status" value="1"/>
</dbReference>
<gene>
    <name evidence="9" type="ORF">DLJ54_00770</name>
</gene>
<feature type="transmembrane region" description="Helical" evidence="8">
    <location>
        <begin position="120"/>
        <end position="143"/>
    </location>
</feature>
<protein>
    <submittedName>
        <fullName evidence="9">ABC transporter permease</fullName>
    </submittedName>
</protein>
<evidence type="ECO:0000256" key="4">
    <source>
        <dbReference type="ARBA" id="ARBA00022475"/>
    </source>
</evidence>
<feature type="transmembrane region" description="Helical" evidence="8">
    <location>
        <begin position="267"/>
        <end position="296"/>
    </location>
</feature>
<name>A0A364V8S0_9CORY</name>
<feature type="transmembrane region" description="Helical" evidence="8">
    <location>
        <begin position="149"/>
        <end position="168"/>
    </location>
</feature>
<dbReference type="GO" id="GO:0022857">
    <property type="term" value="F:transmembrane transporter activity"/>
    <property type="evidence" value="ECO:0007669"/>
    <property type="project" value="InterPro"/>
</dbReference>
<dbReference type="PANTHER" id="PTHR30472:SF67">
    <property type="entry name" value="PERMEASE OF ABC TRANSPORTER-RELATED"/>
    <property type="match status" value="1"/>
</dbReference>
<dbReference type="AlphaFoldDB" id="A0A364V8S0"/>
<dbReference type="PANTHER" id="PTHR30472">
    <property type="entry name" value="FERRIC ENTEROBACTIN TRANSPORT SYSTEM PERMEASE PROTEIN"/>
    <property type="match status" value="1"/>
</dbReference>
<sequence>TRLYSPPPQESPMPISRARKGLLLTGLGACALFAAACASIALGLVRVPLPAAVDVLSSHLFGSSSTVNRDQVAVYDQIVWQLRFPRTLAAALVGAALAPAGAVLQAVVRNPLAEPGILGISAGASLFAVLALAFGSALSLSGVSLTGPLPPILGALAALALILALAAGDRVVSGPRIILAGVAVGQMALAATSFVQLRLDPTEASAILFWLLGSVAGVESTGRLAIPAIIVAAALGALFLRARDLNVMTLGDEDALALGLAPTRVRIFAVFAVAALTGVAVGLAGTVGFLGLFVPHALRLLIGPDHRWLLPACAVWGAAVLVAIDIASRTIAGGQEIPLSVFTALIGGPFFLWLLRRGRRGGLGR</sequence>
<dbReference type="GO" id="GO:0005886">
    <property type="term" value="C:plasma membrane"/>
    <property type="evidence" value="ECO:0007669"/>
    <property type="project" value="UniProtKB-SubCell"/>
</dbReference>
<evidence type="ECO:0000256" key="3">
    <source>
        <dbReference type="ARBA" id="ARBA00022448"/>
    </source>
</evidence>
<evidence type="ECO:0000256" key="7">
    <source>
        <dbReference type="ARBA" id="ARBA00023136"/>
    </source>
</evidence>
<evidence type="ECO:0000256" key="5">
    <source>
        <dbReference type="ARBA" id="ARBA00022692"/>
    </source>
</evidence>
<organism evidence="9 10">
    <name type="scientific">Corynebacterium heidelbergense</name>
    <dbReference type="NCBI Taxonomy" id="2055947"/>
    <lineage>
        <taxon>Bacteria</taxon>
        <taxon>Bacillati</taxon>
        <taxon>Actinomycetota</taxon>
        <taxon>Actinomycetes</taxon>
        <taxon>Mycobacteriales</taxon>
        <taxon>Corynebacteriaceae</taxon>
        <taxon>Corynebacterium</taxon>
    </lineage>
</organism>
<feature type="transmembrane region" description="Helical" evidence="8">
    <location>
        <begin position="225"/>
        <end position="242"/>
    </location>
</feature>
<proteinExistence type="inferred from homology"/>
<feature type="transmembrane region" description="Helical" evidence="8">
    <location>
        <begin position="88"/>
        <end position="108"/>
    </location>
</feature>
<evidence type="ECO:0000256" key="8">
    <source>
        <dbReference type="SAM" id="Phobius"/>
    </source>
</evidence>
<feature type="non-terminal residue" evidence="9">
    <location>
        <position position="1"/>
    </location>
</feature>
<evidence type="ECO:0000256" key="1">
    <source>
        <dbReference type="ARBA" id="ARBA00004651"/>
    </source>
</evidence>
<dbReference type="CDD" id="cd06550">
    <property type="entry name" value="TM_ABC_iron-siderophores_like"/>
    <property type="match status" value="1"/>
</dbReference>
<evidence type="ECO:0000256" key="6">
    <source>
        <dbReference type="ARBA" id="ARBA00022989"/>
    </source>
</evidence>
<dbReference type="FunFam" id="1.10.3470.10:FF:000001">
    <property type="entry name" value="Vitamin B12 ABC transporter permease BtuC"/>
    <property type="match status" value="1"/>
</dbReference>
<comment type="caution">
    <text evidence="9">The sequence shown here is derived from an EMBL/GenBank/DDBJ whole genome shotgun (WGS) entry which is preliminary data.</text>
</comment>
<evidence type="ECO:0000256" key="2">
    <source>
        <dbReference type="ARBA" id="ARBA00007935"/>
    </source>
</evidence>
<dbReference type="GO" id="GO:0033214">
    <property type="term" value="P:siderophore-iron import into cell"/>
    <property type="evidence" value="ECO:0007669"/>
    <property type="project" value="TreeGrafter"/>
</dbReference>
<evidence type="ECO:0000313" key="9">
    <source>
        <dbReference type="EMBL" id="RAV32966.1"/>
    </source>
</evidence>
<dbReference type="InterPro" id="IPR000522">
    <property type="entry name" value="ABC_transptr_permease_BtuC"/>
</dbReference>